<keyword evidence="4" id="KW-0546">Nucleotide metabolism</keyword>
<dbReference type="GO" id="GO:0000287">
    <property type="term" value="F:magnesium ion binding"/>
    <property type="evidence" value="ECO:0007669"/>
    <property type="project" value="InterPro"/>
</dbReference>
<dbReference type="InterPro" id="IPR008181">
    <property type="entry name" value="dUTPase"/>
</dbReference>
<evidence type="ECO:0000259" key="6">
    <source>
        <dbReference type="Pfam" id="PF00692"/>
    </source>
</evidence>
<dbReference type="NCBIfam" id="NF001862">
    <property type="entry name" value="PRK00601.1"/>
    <property type="match status" value="1"/>
</dbReference>
<dbReference type="CDD" id="cd07557">
    <property type="entry name" value="trimeric_dUTPase"/>
    <property type="match status" value="1"/>
</dbReference>
<dbReference type="GO" id="GO:0004170">
    <property type="term" value="F:dUTP diphosphatase activity"/>
    <property type="evidence" value="ECO:0007669"/>
    <property type="project" value="UniProtKB-EC"/>
</dbReference>
<sequence length="140" mass="15371">MLVKFKKLKPEASLPRYAYPGDTGMDIFSAEDFILNPGEWHSFSTGLASEISPGFFIRFAPKSGLAVKHGVDTLAGVIDSTYRGEWMVVLVNHGKEPKEFKIGDKLAQAILQRFEMTERLEVSELSGSQRGQGGFGSTGK</sequence>
<dbReference type="PANTHER" id="PTHR11241:SF0">
    <property type="entry name" value="DEOXYURIDINE 5'-TRIPHOSPHATE NUCLEOTIDOHYDROLASE"/>
    <property type="match status" value="1"/>
</dbReference>
<evidence type="ECO:0000256" key="4">
    <source>
        <dbReference type="ARBA" id="ARBA00023080"/>
    </source>
</evidence>
<dbReference type="EMBL" id="PEYO01000012">
    <property type="protein sequence ID" value="PIU03662.1"/>
    <property type="molecule type" value="Genomic_DNA"/>
</dbReference>
<name>A0A2M6XDC6_9BACT</name>
<dbReference type="NCBIfam" id="TIGR00576">
    <property type="entry name" value="dut"/>
    <property type="match status" value="1"/>
</dbReference>
<comment type="similarity">
    <text evidence="1">Belongs to the dUTPase family.</text>
</comment>
<reference evidence="8" key="1">
    <citation type="submission" date="2017-09" db="EMBL/GenBank/DDBJ databases">
        <title>Depth-based differentiation of microbial function through sediment-hosted aquifers and enrichment of novel symbionts in the deep terrestrial subsurface.</title>
        <authorList>
            <person name="Probst A.J."/>
            <person name="Ladd B."/>
            <person name="Jarett J.K."/>
            <person name="Geller-Mcgrath D.E."/>
            <person name="Sieber C.M.K."/>
            <person name="Emerson J.B."/>
            <person name="Anantharaman K."/>
            <person name="Thomas B.C."/>
            <person name="Malmstrom R."/>
            <person name="Stieglmeier M."/>
            <person name="Klingl A."/>
            <person name="Woyke T."/>
            <person name="Ryan C.M."/>
            <person name="Banfield J.F."/>
        </authorList>
    </citation>
    <scope>NUCLEOTIDE SEQUENCE [LARGE SCALE GENOMIC DNA]</scope>
</reference>
<dbReference type="EC" id="3.6.1.23" evidence="2"/>
<comment type="catalytic activity">
    <reaction evidence="5">
        <text>dUTP + H2O = dUMP + diphosphate + H(+)</text>
        <dbReference type="Rhea" id="RHEA:10248"/>
        <dbReference type="ChEBI" id="CHEBI:15377"/>
        <dbReference type="ChEBI" id="CHEBI:15378"/>
        <dbReference type="ChEBI" id="CHEBI:33019"/>
        <dbReference type="ChEBI" id="CHEBI:61555"/>
        <dbReference type="ChEBI" id="CHEBI:246422"/>
        <dbReference type="EC" id="3.6.1.23"/>
    </reaction>
</comment>
<evidence type="ECO:0000256" key="2">
    <source>
        <dbReference type="ARBA" id="ARBA00012379"/>
    </source>
</evidence>
<dbReference type="Pfam" id="PF00692">
    <property type="entry name" value="dUTPase"/>
    <property type="match status" value="1"/>
</dbReference>
<dbReference type="AlphaFoldDB" id="A0A2M6XDC6"/>
<accession>A0A2M6XDC6</accession>
<comment type="caution">
    <text evidence="7">The sequence shown here is derived from an EMBL/GenBank/DDBJ whole genome shotgun (WGS) entry which is preliminary data.</text>
</comment>
<evidence type="ECO:0000313" key="8">
    <source>
        <dbReference type="Proteomes" id="UP000228996"/>
    </source>
</evidence>
<dbReference type="InterPro" id="IPR036157">
    <property type="entry name" value="dUTPase-like_sf"/>
</dbReference>
<dbReference type="GO" id="GO:0046081">
    <property type="term" value="P:dUTP catabolic process"/>
    <property type="evidence" value="ECO:0007669"/>
    <property type="project" value="InterPro"/>
</dbReference>
<evidence type="ECO:0000256" key="3">
    <source>
        <dbReference type="ARBA" id="ARBA00022801"/>
    </source>
</evidence>
<dbReference type="InterPro" id="IPR029054">
    <property type="entry name" value="dUTPase-like"/>
</dbReference>
<dbReference type="GO" id="GO:0006226">
    <property type="term" value="P:dUMP biosynthetic process"/>
    <property type="evidence" value="ECO:0007669"/>
    <property type="project" value="InterPro"/>
</dbReference>
<evidence type="ECO:0000256" key="5">
    <source>
        <dbReference type="ARBA" id="ARBA00047686"/>
    </source>
</evidence>
<dbReference type="InterPro" id="IPR033704">
    <property type="entry name" value="dUTPase_trimeric"/>
</dbReference>
<proteinExistence type="inferred from homology"/>
<protein>
    <recommendedName>
        <fullName evidence="2">dUTP diphosphatase</fullName>
        <ecNumber evidence="2">3.6.1.23</ecNumber>
    </recommendedName>
</protein>
<feature type="domain" description="dUTPase-like" evidence="6">
    <location>
        <begin position="11"/>
        <end position="139"/>
    </location>
</feature>
<organism evidence="7 8">
    <name type="scientific">Candidatus Shapirobacteria bacterium CG08_land_8_20_14_0_20_39_18</name>
    <dbReference type="NCBI Taxonomy" id="1974883"/>
    <lineage>
        <taxon>Bacteria</taxon>
        <taxon>Candidatus Shapironibacteriota</taxon>
    </lineage>
</organism>
<dbReference type="Proteomes" id="UP000228996">
    <property type="component" value="Unassembled WGS sequence"/>
</dbReference>
<gene>
    <name evidence="7" type="ORF">COT44_02110</name>
</gene>
<dbReference type="Gene3D" id="2.70.40.10">
    <property type="match status" value="1"/>
</dbReference>
<dbReference type="PANTHER" id="PTHR11241">
    <property type="entry name" value="DEOXYURIDINE 5'-TRIPHOSPHATE NUCLEOTIDOHYDROLASE"/>
    <property type="match status" value="1"/>
</dbReference>
<keyword evidence="3" id="KW-0378">Hydrolase</keyword>
<dbReference type="SUPFAM" id="SSF51283">
    <property type="entry name" value="dUTPase-like"/>
    <property type="match status" value="1"/>
</dbReference>
<evidence type="ECO:0000256" key="1">
    <source>
        <dbReference type="ARBA" id="ARBA00006581"/>
    </source>
</evidence>
<evidence type="ECO:0000313" key="7">
    <source>
        <dbReference type="EMBL" id="PIU03662.1"/>
    </source>
</evidence>